<dbReference type="RefSeq" id="WP_073079056.1">
    <property type="nucleotide sequence ID" value="NZ_FQXV01000007.1"/>
</dbReference>
<dbReference type="AlphaFoldDB" id="A0A1M5Y7R9"/>
<comment type="pathway">
    <text evidence="1 10">Metabolic intermediate biosynthesis; 1-deoxy-D-xylulose 5-phosphate biosynthesis; 1-deoxy-D-xylulose 5-phosphate from D-glyceraldehyde 3-phosphate and pyruvate: step 1/1.</text>
</comment>
<feature type="binding site" evidence="10">
    <location>
        <begin position="114"/>
        <end position="116"/>
    </location>
    <ligand>
        <name>thiamine diphosphate</name>
        <dbReference type="ChEBI" id="CHEBI:58937"/>
    </ligand>
</feature>
<dbReference type="InterPro" id="IPR005475">
    <property type="entry name" value="Transketolase-like_Pyr-bd"/>
</dbReference>
<dbReference type="Gene3D" id="3.40.50.920">
    <property type="match status" value="1"/>
</dbReference>
<evidence type="ECO:0000256" key="2">
    <source>
        <dbReference type="ARBA" id="ARBA00011081"/>
    </source>
</evidence>
<dbReference type="CDD" id="cd07033">
    <property type="entry name" value="TPP_PYR_DXS_TK_like"/>
    <property type="match status" value="1"/>
</dbReference>
<feature type="binding site" evidence="10">
    <location>
        <position position="363"/>
    </location>
    <ligand>
        <name>thiamine diphosphate</name>
        <dbReference type="ChEBI" id="CHEBI:58937"/>
    </ligand>
</feature>
<comment type="catalytic activity">
    <reaction evidence="10">
        <text>D-glyceraldehyde 3-phosphate + pyruvate + H(+) = 1-deoxy-D-xylulose 5-phosphate + CO2</text>
        <dbReference type="Rhea" id="RHEA:12605"/>
        <dbReference type="ChEBI" id="CHEBI:15361"/>
        <dbReference type="ChEBI" id="CHEBI:15378"/>
        <dbReference type="ChEBI" id="CHEBI:16526"/>
        <dbReference type="ChEBI" id="CHEBI:57792"/>
        <dbReference type="ChEBI" id="CHEBI:59776"/>
        <dbReference type="EC" id="2.2.1.7"/>
    </reaction>
</comment>
<evidence type="ECO:0000256" key="8">
    <source>
        <dbReference type="ARBA" id="ARBA00023052"/>
    </source>
</evidence>
<evidence type="ECO:0000259" key="12">
    <source>
        <dbReference type="SMART" id="SM00861"/>
    </source>
</evidence>
<comment type="cofactor">
    <cofactor evidence="10">
        <name>Mg(2+)</name>
        <dbReference type="ChEBI" id="CHEBI:18420"/>
    </cofactor>
    <text evidence="10">Binds 1 Mg(2+) ion per subunit.</text>
</comment>
<dbReference type="GO" id="GO:0016114">
    <property type="term" value="P:terpenoid biosynthetic process"/>
    <property type="evidence" value="ECO:0007669"/>
    <property type="project" value="UniProtKB-UniRule"/>
</dbReference>
<evidence type="ECO:0000256" key="6">
    <source>
        <dbReference type="ARBA" id="ARBA00022842"/>
    </source>
</evidence>
<keyword evidence="7 10" id="KW-0784">Thiamine biosynthesis</keyword>
<dbReference type="InterPro" id="IPR005477">
    <property type="entry name" value="Dxylulose-5-P_synthase"/>
</dbReference>
<keyword evidence="6 10" id="KW-0460">Magnesium</keyword>
<comment type="subunit">
    <text evidence="3 10">Homodimer.</text>
</comment>
<dbReference type="PANTHER" id="PTHR43322">
    <property type="entry name" value="1-D-DEOXYXYLULOSE 5-PHOSPHATE SYNTHASE-RELATED"/>
    <property type="match status" value="1"/>
</dbReference>
<dbReference type="Pfam" id="PF02780">
    <property type="entry name" value="Transketolase_C"/>
    <property type="match status" value="1"/>
</dbReference>
<evidence type="ECO:0000313" key="13">
    <source>
        <dbReference type="EMBL" id="SHI08135.1"/>
    </source>
</evidence>
<dbReference type="GO" id="GO:0009228">
    <property type="term" value="P:thiamine biosynthetic process"/>
    <property type="evidence" value="ECO:0007669"/>
    <property type="project" value="UniProtKB-UniRule"/>
</dbReference>
<evidence type="ECO:0000256" key="7">
    <source>
        <dbReference type="ARBA" id="ARBA00022977"/>
    </source>
</evidence>
<keyword evidence="5 10" id="KW-0479">Metal-binding</keyword>
<dbReference type="SUPFAM" id="SSF52518">
    <property type="entry name" value="Thiamin diphosphate-binding fold (THDP-binding)"/>
    <property type="match status" value="1"/>
</dbReference>
<keyword evidence="4 10" id="KW-0808">Transferase</keyword>
<dbReference type="InterPro" id="IPR020826">
    <property type="entry name" value="Transketolase_BS"/>
</dbReference>
<dbReference type="Proteomes" id="UP000183995">
    <property type="component" value="Unassembled WGS sequence"/>
</dbReference>
<dbReference type="SMART" id="SM00861">
    <property type="entry name" value="Transket_pyr"/>
    <property type="match status" value="1"/>
</dbReference>
<keyword evidence="8 10" id="KW-0786">Thiamine pyrophosphate</keyword>
<dbReference type="PROSITE" id="PS00802">
    <property type="entry name" value="TRANSKETOLASE_2"/>
    <property type="match status" value="1"/>
</dbReference>
<dbReference type="SUPFAM" id="SSF52922">
    <property type="entry name" value="TK C-terminal domain-like"/>
    <property type="match status" value="1"/>
</dbReference>
<proteinExistence type="inferred from homology"/>
<dbReference type="PANTHER" id="PTHR43322:SF5">
    <property type="entry name" value="1-DEOXY-D-XYLULOSE-5-PHOSPHATE SYNTHASE, CHLOROPLASTIC"/>
    <property type="match status" value="1"/>
</dbReference>
<evidence type="ECO:0000256" key="10">
    <source>
        <dbReference type="HAMAP-Rule" id="MF_00315"/>
    </source>
</evidence>
<dbReference type="GO" id="GO:0008661">
    <property type="term" value="F:1-deoxy-D-xylulose-5-phosphate synthase activity"/>
    <property type="evidence" value="ECO:0007669"/>
    <property type="project" value="UniProtKB-UniRule"/>
</dbReference>
<organism evidence="13 14">
    <name type="scientific">Sporobacter termitidis DSM 10068</name>
    <dbReference type="NCBI Taxonomy" id="1123282"/>
    <lineage>
        <taxon>Bacteria</taxon>
        <taxon>Bacillati</taxon>
        <taxon>Bacillota</taxon>
        <taxon>Clostridia</taxon>
        <taxon>Eubacteriales</taxon>
        <taxon>Oscillospiraceae</taxon>
        <taxon>Sporobacter</taxon>
    </lineage>
</organism>
<dbReference type="Gene3D" id="3.40.50.970">
    <property type="match status" value="2"/>
</dbReference>
<sequence>MDILDKVYLPTDIKKLNKSELDALCQELRQFMIQSVSKTGGHLASNLGIVELTVAIHRVFDTARDRLVFDVGHQSYVHKILTGRMDRFNTLRQFGGLSGFPRPSESMHDAFIAGHASNSISVALGMARSRTLTRREYSVIALIGDGALTGGLAYEALSDAGESGEPLIIILNDNGMSITPNVGGIAKYLSRQRLKPSYAAFKKRYRRIMEKLPGGRHVYNFTHGIKSAFKEALLHCSMFEEMGLQYAGPIDGHDITKLAEALSWAKSLGEPVLIHVITQKGKGYSYSEATPDVYHGVNPFDYKKGVIPVKSKCFSSVFGEEMVRLAHQDFRVCAVTAAMTGGTGLTDFAAKYPERFYDVGIAEGHGAAMSAGMASQVSIPVFAVYSTFLQRSYDMLLHDVALQNLHVVFAIDRAGLVPGDGETHQGIYDVGYLATVPNMKVLCPASYKELREMLRHAALKMDGPVAVRYPKSGEGRYKDGGVKLSKLVAEGTDLTLVTYGVSVNTALDAADLLRGEGISAEIIKLDFIKPIDYEAVNASLQKTGRLLVLEEAAESGAVGEKVAAHVAASGIRLKGLRLLNLGCRFIPQGSVEELRKMCGIDTLSVRAAARDLVLRGGAPKPSPAEKKRRAVAGGDKPAKNKPADDIFAEAPAEEEKPGKDETPEDAPAEEPAPAENAEQGGAAPEDTAAAPTVEDAAG</sequence>
<feature type="compositionally biased region" description="Low complexity" evidence="11">
    <location>
        <begin position="669"/>
        <end position="685"/>
    </location>
</feature>
<dbReference type="GO" id="GO:0030976">
    <property type="term" value="F:thiamine pyrophosphate binding"/>
    <property type="evidence" value="ECO:0007669"/>
    <property type="project" value="UniProtKB-UniRule"/>
</dbReference>
<comment type="similarity">
    <text evidence="2 10">Belongs to the transketolase family. DXPS subfamily.</text>
</comment>
<dbReference type="EMBL" id="FQXV01000007">
    <property type="protein sequence ID" value="SHI08135.1"/>
    <property type="molecule type" value="Genomic_DNA"/>
</dbReference>
<comment type="function">
    <text evidence="10">Catalyzes the acyloin condensation reaction between C atoms 2 and 3 of pyruvate and glyceraldehyde 3-phosphate to yield 1-deoxy-D-xylulose-5-phosphate (DXP).</text>
</comment>
<dbReference type="CDD" id="cd02007">
    <property type="entry name" value="TPP_DXS"/>
    <property type="match status" value="1"/>
</dbReference>
<dbReference type="PROSITE" id="PS00801">
    <property type="entry name" value="TRANSKETOLASE_1"/>
    <property type="match status" value="1"/>
</dbReference>
<feature type="domain" description="Transketolase-like pyrimidine-binding" evidence="12">
    <location>
        <begin position="312"/>
        <end position="476"/>
    </location>
</feature>
<protein>
    <recommendedName>
        <fullName evidence="10">1-deoxy-D-xylulose-5-phosphate synthase</fullName>
        <ecNumber evidence="10">2.2.1.7</ecNumber>
    </recommendedName>
    <alternativeName>
        <fullName evidence="10">1-deoxyxylulose-5-phosphate synthase</fullName>
        <shortName evidence="10">DXP synthase</shortName>
        <shortName evidence="10">DXPS</shortName>
    </alternativeName>
</protein>
<feature type="binding site" evidence="10">
    <location>
        <position position="145"/>
    </location>
    <ligand>
        <name>Mg(2+)</name>
        <dbReference type="ChEBI" id="CHEBI:18420"/>
    </ligand>
</feature>
<dbReference type="InterPro" id="IPR029061">
    <property type="entry name" value="THDP-binding"/>
</dbReference>
<evidence type="ECO:0000313" key="14">
    <source>
        <dbReference type="Proteomes" id="UP000183995"/>
    </source>
</evidence>
<evidence type="ECO:0000256" key="3">
    <source>
        <dbReference type="ARBA" id="ARBA00011738"/>
    </source>
</evidence>
<feature type="region of interest" description="Disordered" evidence="11">
    <location>
        <begin position="614"/>
        <end position="698"/>
    </location>
</feature>
<evidence type="ECO:0000256" key="1">
    <source>
        <dbReference type="ARBA" id="ARBA00004980"/>
    </source>
</evidence>
<dbReference type="GO" id="GO:0005829">
    <property type="term" value="C:cytosol"/>
    <property type="evidence" value="ECO:0007669"/>
    <property type="project" value="TreeGrafter"/>
</dbReference>
<dbReference type="NCBIfam" id="TIGR00204">
    <property type="entry name" value="dxs"/>
    <property type="match status" value="1"/>
</dbReference>
<reference evidence="13 14" key="1">
    <citation type="submission" date="2016-11" db="EMBL/GenBank/DDBJ databases">
        <authorList>
            <person name="Jaros S."/>
            <person name="Januszkiewicz K."/>
            <person name="Wedrychowicz H."/>
        </authorList>
    </citation>
    <scope>NUCLEOTIDE SEQUENCE [LARGE SCALE GENOMIC DNA]</scope>
    <source>
        <strain evidence="13 14">DSM 10068</strain>
    </source>
</reference>
<feature type="binding site" evidence="10">
    <location>
        <position position="174"/>
    </location>
    <ligand>
        <name>thiamine diphosphate</name>
        <dbReference type="ChEBI" id="CHEBI:58937"/>
    </ligand>
</feature>
<dbReference type="HAMAP" id="MF_00315">
    <property type="entry name" value="DXP_synth"/>
    <property type="match status" value="1"/>
</dbReference>
<evidence type="ECO:0000256" key="9">
    <source>
        <dbReference type="ARBA" id="ARBA00023229"/>
    </source>
</evidence>
<feature type="binding site" evidence="10">
    <location>
        <position position="284"/>
    </location>
    <ligand>
        <name>thiamine diphosphate</name>
        <dbReference type="ChEBI" id="CHEBI:58937"/>
    </ligand>
</feature>
<dbReference type="UniPathway" id="UPA00064">
    <property type="reaction ID" value="UER00091"/>
</dbReference>
<feature type="binding site" evidence="10">
    <location>
        <begin position="146"/>
        <end position="147"/>
    </location>
    <ligand>
        <name>thiamine diphosphate</name>
        <dbReference type="ChEBI" id="CHEBI:58937"/>
    </ligand>
</feature>
<evidence type="ECO:0000256" key="4">
    <source>
        <dbReference type="ARBA" id="ARBA00022679"/>
    </source>
</evidence>
<name>A0A1M5Y7R9_9FIRM</name>
<keyword evidence="9 10" id="KW-0414">Isoprene biosynthesis</keyword>
<dbReference type="Pfam" id="PF13292">
    <property type="entry name" value="DXP_synthase_N"/>
    <property type="match status" value="1"/>
</dbReference>
<dbReference type="GO" id="GO:0019288">
    <property type="term" value="P:isopentenyl diphosphate biosynthetic process, methylerythritol 4-phosphate pathway"/>
    <property type="evidence" value="ECO:0007669"/>
    <property type="project" value="TreeGrafter"/>
</dbReference>
<dbReference type="InterPro" id="IPR009014">
    <property type="entry name" value="Transketo_C/PFOR_II"/>
</dbReference>
<dbReference type="InterPro" id="IPR033248">
    <property type="entry name" value="Transketolase_C"/>
</dbReference>
<dbReference type="STRING" id="1123282.SAMN02745823_02324"/>
<accession>A0A1M5Y7R9</accession>
<dbReference type="EC" id="2.2.1.7" evidence="10"/>
<feature type="binding site" evidence="10">
    <location>
        <position position="73"/>
    </location>
    <ligand>
        <name>thiamine diphosphate</name>
        <dbReference type="ChEBI" id="CHEBI:58937"/>
    </ligand>
</feature>
<feature type="binding site" evidence="10">
    <location>
        <position position="174"/>
    </location>
    <ligand>
        <name>Mg(2+)</name>
        <dbReference type="ChEBI" id="CHEBI:18420"/>
    </ligand>
</feature>
<evidence type="ECO:0000256" key="11">
    <source>
        <dbReference type="SAM" id="MobiDB-lite"/>
    </source>
</evidence>
<dbReference type="NCBIfam" id="NF003933">
    <property type="entry name" value="PRK05444.2-2"/>
    <property type="match status" value="1"/>
</dbReference>
<evidence type="ECO:0000256" key="5">
    <source>
        <dbReference type="ARBA" id="ARBA00022723"/>
    </source>
</evidence>
<dbReference type="InterPro" id="IPR049557">
    <property type="entry name" value="Transketolase_CS"/>
</dbReference>
<dbReference type="GO" id="GO:0000287">
    <property type="term" value="F:magnesium ion binding"/>
    <property type="evidence" value="ECO:0007669"/>
    <property type="project" value="UniProtKB-UniRule"/>
</dbReference>
<comment type="cofactor">
    <cofactor evidence="10">
        <name>thiamine diphosphate</name>
        <dbReference type="ChEBI" id="CHEBI:58937"/>
    </cofactor>
    <text evidence="10">Binds 1 thiamine pyrophosphate per subunit.</text>
</comment>
<keyword evidence="14" id="KW-1185">Reference proteome</keyword>
<dbReference type="Pfam" id="PF02779">
    <property type="entry name" value="Transket_pyr"/>
    <property type="match status" value="1"/>
</dbReference>
<gene>
    <name evidence="10" type="primary">dxs</name>
    <name evidence="13" type="ORF">SAMN02745823_02324</name>
</gene>